<keyword evidence="9" id="KW-0804">Transcription</keyword>
<evidence type="ECO:0000256" key="13">
    <source>
        <dbReference type="SAM" id="MobiDB-lite"/>
    </source>
</evidence>
<keyword evidence="10" id="KW-0539">Nucleus</keyword>
<keyword evidence="2" id="KW-0678">Repressor</keyword>
<dbReference type="InterPro" id="IPR013087">
    <property type="entry name" value="Znf_C2H2_type"/>
</dbReference>
<dbReference type="PANTHER" id="PTHR47257:SF1">
    <property type="entry name" value="PH-RESPONSE TRANSCRIPTION FACTOR PACC_RIM101"/>
    <property type="match status" value="1"/>
</dbReference>
<evidence type="ECO:0000256" key="8">
    <source>
        <dbReference type="ARBA" id="ARBA00023125"/>
    </source>
</evidence>
<feature type="compositionally biased region" description="Basic and acidic residues" evidence="13">
    <location>
        <begin position="148"/>
        <end position="163"/>
    </location>
</feature>
<evidence type="ECO:0000256" key="2">
    <source>
        <dbReference type="ARBA" id="ARBA00022491"/>
    </source>
</evidence>
<feature type="region of interest" description="Disordered" evidence="13">
    <location>
        <begin position="578"/>
        <end position="620"/>
    </location>
</feature>
<feature type="compositionally biased region" description="Basic residues" evidence="13">
    <location>
        <begin position="579"/>
        <end position="591"/>
    </location>
</feature>
<feature type="compositionally biased region" description="Low complexity" evidence="13">
    <location>
        <begin position="480"/>
        <end position="493"/>
    </location>
</feature>
<name>A0A316UQ98_9BASI</name>
<comment type="subcellular location">
    <subcellularLocation>
        <location evidence="1">Nucleus</location>
    </subcellularLocation>
</comment>
<dbReference type="Proteomes" id="UP000245884">
    <property type="component" value="Unassembled WGS sequence"/>
</dbReference>
<keyword evidence="16" id="KW-1185">Reference proteome</keyword>
<dbReference type="GO" id="GO:0003677">
    <property type="term" value="F:DNA binding"/>
    <property type="evidence" value="ECO:0007669"/>
    <property type="project" value="UniProtKB-KW"/>
</dbReference>
<keyword evidence="3" id="KW-0479">Metal-binding</keyword>
<dbReference type="RefSeq" id="XP_025361580.1">
    <property type="nucleotide sequence ID" value="XM_025509222.1"/>
</dbReference>
<dbReference type="InterPro" id="IPR050806">
    <property type="entry name" value="pacC/RIM101"/>
</dbReference>
<dbReference type="GO" id="GO:0008270">
    <property type="term" value="F:zinc ion binding"/>
    <property type="evidence" value="ECO:0007669"/>
    <property type="project" value="UniProtKB-KW"/>
</dbReference>
<evidence type="ECO:0000256" key="10">
    <source>
        <dbReference type="ARBA" id="ARBA00023242"/>
    </source>
</evidence>
<accession>A0A316UQ98</accession>
<keyword evidence="6" id="KW-0862">Zinc</keyword>
<feature type="region of interest" description="Disordered" evidence="13">
    <location>
        <begin position="13"/>
        <end position="60"/>
    </location>
</feature>
<dbReference type="InterPro" id="IPR036236">
    <property type="entry name" value="Znf_C2H2_sf"/>
</dbReference>
<evidence type="ECO:0000256" key="1">
    <source>
        <dbReference type="ARBA" id="ARBA00004123"/>
    </source>
</evidence>
<dbReference type="SMART" id="SM00355">
    <property type="entry name" value="ZnF_C2H2"/>
    <property type="match status" value="3"/>
</dbReference>
<evidence type="ECO:0000256" key="11">
    <source>
        <dbReference type="ARBA" id="ARBA00038089"/>
    </source>
</evidence>
<feature type="domain" description="C2H2-type" evidence="14">
    <location>
        <begin position="98"/>
        <end position="127"/>
    </location>
</feature>
<evidence type="ECO:0000256" key="5">
    <source>
        <dbReference type="ARBA" id="ARBA00022771"/>
    </source>
</evidence>
<feature type="domain" description="C2H2-type" evidence="14">
    <location>
        <begin position="128"/>
        <end position="155"/>
    </location>
</feature>
<feature type="compositionally biased region" description="Polar residues" evidence="13">
    <location>
        <begin position="428"/>
        <end position="448"/>
    </location>
</feature>
<feature type="region of interest" description="Disordered" evidence="13">
    <location>
        <begin position="148"/>
        <end position="298"/>
    </location>
</feature>
<feature type="compositionally biased region" description="Polar residues" evidence="13">
    <location>
        <begin position="782"/>
        <end position="792"/>
    </location>
</feature>
<dbReference type="AlphaFoldDB" id="A0A316UQ98"/>
<dbReference type="Gene3D" id="3.30.160.60">
    <property type="entry name" value="Classic Zinc Finger"/>
    <property type="match status" value="2"/>
</dbReference>
<dbReference type="PROSITE" id="PS50157">
    <property type="entry name" value="ZINC_FINGER_C2H2_2"/>
    <property type="match status" value="2"/>
</dbReference>
<feature type="region of interest" description="Disordered" evidence="13">
    <location>
        <begin position="393"/>
        <end position="448"/>
    </location>
</feature>
<dbReference type="FunFam" id="3.30.160.60:FF:000213">
    <property type="entry name" value="Zinc finger protein 624"/>
    <property type="match status" value="1"/>
</dbReference>
<sequence>MTTYLKPLTATSTSQSYFTPSSSSSDMSMGVSPGADSTHMSTSMSSSSASSTRSASPPGSVVTCRWGQCRLTFDDPEILYQHLCNDHVGRKSTNNLCLTCHWTDCDVTCAKRDHITSHIRVHTPLKPHSCGTCGKTFKRPQDLRKHERIHTEDHQQKQAEQRLQKQQAVAAAKEEAKQNAARQQQQQQQHQQAAAASQLYPAPPPHHRQSAPGNFPTGANGHPIFFSSDVVAGGATPSPSAGGGGAGGRDNSHASLSPLSSHLSTPSSAHSPSSNGVYMAGHQSHSQPQPIYTGGMPGNSYLSLANQGRAKAEEDPNSYTFLSQGTSASAQAAGMKRGLDDLFSGVNGIMEDAKRKRTTGYDDVMADRLTAAFGAGFDDATLNALFNPSATNNHNNSLGSLSASMPVQQQQQQQQHMMAQPQHLHAQSRQAQGSVPQQQYHQGFSSSLPNDASKLAEINSFLLQLGNNAARDLSMQPMHSASSSSSSTSTPSSDLANSFDASSLAAMGLTNIPGFDESIFNFDAAPVRPIANMPRQSAPAALSAFSSTMPTQHHLAQPQHHGHAPMYPGYAHQPQMQAMHHHHQQYPHPHHQQQGQPSFSFDSLRTTRGPGSMPTLARQDNTANFRHVEPLMRAKPSSSSAVDATMRDATATEEASVGSGSAPIKASGLYPSLTNLVNATGESSSRPSSITTQRLPSISTILNPNLSAETDLTHRPLQHWRQSSTDTESEGLSAASPVASEASASSSTPPASRSRSSSPRRAGQEEGNEIEASERISRLGLTASNTGESNSPGAGLRGLAEAAAAAAAHAQSSSNGNVSLETRRRHVQLIKTLLVAINFPERVEALLSRQGGGIEQEQQEREVKTAALPPVKQEAGVDDDEEIDELMETEMEMEMEGQVTPRAVSPTSGSGSGSDEPVEAGSARGDWLRTVTGSESASPIGASSRPPVAAMRMGEAEV</sequence>
<evidence type="ECO:0000313" key="16">
    <source>
        <dbReference type="Proteomes" id="UP000245884"/>
    </source>
</evidence>
<evidence type="ECO:0000256" key="9">
    <source>
        <dbReference type="ARBA" id="ARBA00023163"/>
    </source>
</evidence>
<feature type="compositionally biased region" description="Low complexity" evidence="13">
    <location>
        <begin position="401"/>
        <end position="427"/>
    </location>
</feature>
<protein>
    <recommendedName>
        <fullName evidence="14">C2H2-type domain-containing protein</fullName>
    </recommendedName>
</protein>
<keyword evidence="5 12" id="KW-0863">Zinc-finger</keyword>
<feature type="compositionally biased region" description="Low complexity" evidence="13">
    <location>
        <begin position="178"/>
        <end position="198"/>
    </location>
</feature>
<keyword evidence="4" id="KW-0677">Repeat</keyword>
<comment type="similarity">
    <text evidence="11">Belongs to the pacC/RIM101 family.</text>
</comment>
<feature type="compositionally biased region" description="Polar residues" evidence="13">
    <location>
        <begin position="595"/>
        <end position="606"/>
    </location>
</feature>
<feature type="region of interest" description="Disordered" evidence="13">
    <location>
        <begin position="721"/>
        <end position="795"/>
    </location>
</feature>
<dbReference type="PROSITE" id="PS00028">
    <property type="entry name" value="ZINC_FINGER_C2H2_1"/>
    <property type="match status" value="3"/>
</dbReference>
<keyword evidence="8" id="KW-0238">DNA-binding</keyword>
<dbReference type="STRING" id="1569628.A0A316UQ98"/>
<dbReference type="OrthoDB" id="6155966at2759"/>
<keyword evidence="7" id="KW-0805">Transcription regulation</keyword>
<evidence type="ECO:0000256" key="6">
    <source>
        <dbReference type="ARBA" id="ARBA00022833"/>
    </source>
</evidence>
<dbReference type="EMBL" id="KZ819669">
    <property type="protein sequence ID" value="PWN26968.1"/>
    <property type="molecule type" value="Genomic_DNA"/>
</dbReference>
<evidence type="ECO:0000259" key="14">
    <source>
        <dbReference type="PROSITE" id="PS50157"/>
    </source>
</evidence>
<evidence type="ECO:0000256" key="3">
    <source>
        <dbReference type="ARBA" id="ARBA00022723"/>
    </source>
</evidence>
<dbReference type="GO" id="GO:0005634">
    <property type="term" value="C:nucleus"/>
    <property type="evidence" value="ECO:0007669"/>
    <property type="project" value="UniProtKB-SubCell"/>
</dbReference>
<feature type="region of interest" description="Disordered" evidence="13">
    <location>
        <begin position="475"/>
        <end position="496"/>
    </location>
</feature>
<reference evidence="15 16" key="1">
    <citation type="journal article" date="2018" name="Mol. Biol. Evol.">
        <title>Broad Genomic Sampling Reveals a Smut Pathogenic Ancestry of the Fungal Clade Ustilaginomycotina.</title>
        <authorList>
            <person name="Kijpornyongpan T."/>
            <person name="Mondo S.J."/>
            <person name="Barry K."/>
            <person name="Sandor L."/>
            <person name="Lee J."/>
            <person name="Lipzen A."/>
            <person name="Pangilinan J."/>
            <person name="LaButti K."/>
            <person name="Hainaut M."/>
            <person name="Henrissat B."/>
            <person name="Grigoriev I.V."/>
            <person name="Spatafora J.W."/>
            <person name="Aime M.C."/>
        </authorList>
    </citation>
    <scope>NUCLEOTIDE SEQUENCE [LARGE SCALE GENOMIC DNA]</scope>
    <source>
        <strain evidence="15 16">MCA 5214</strain>
    </source>
</reference>
<dbReference type="GO" id="GO:0045944">
    <property type="term" value="P:positive regulation of transcription by RNA polymerase II"/>
    <property type="evidence" value="ECO:0007669"/>
    <property type="project" value="TreeGrafter"/>
</dbReference>
<feature type="compositionally biased region" description="Low complexity" evidence="13">
    <location>
        <begin position="37"/>
        <end position="56"/>
    </location>
</feature>
<feature type="compositionally biased region" description="Low complexity" evidence="13">
    <location>
        <begin position="733"/>
        <end position="761"/>
    </location>
</feature>
<proteinExistence type="inferred from homology"/>
<evidence type="ECO:0000256" key="4">
    <source>
        <dbReference type="ARBA" id="ARBA00022737"/>
    </source>
</evidence>
<evidence type="ECO:0000313" key="15">
    <source>
        <dbReference type="EMBL" id="PWN26968.1"/>
    </source>
</evidence>
<evidence type="ECO:0000256" key="7">
    <source>
        <dbReference type="ARBA" id="ARBA00023015"/>
    </source>
</evidence>
<dbReference type="GeneID" id="37031045"/>
<feature type="region of interest" description="Disordered" evidence="13">
    <location>
        <begin position="893"/>
        <end position="958"/>
    </location>
</feature>
<evidence type="ECO:0000256" key="12">
    <source>
        <dbReference type="PROSITE-ProRule" id="PRU00042"/>
    </source>
</evidence>
<feature type="region of interest" description="Disordered" evidence="13">
    <location>
        <begin position="633"/>
        <end position="664"/>
    </location>
</feature>
<feature type="compositionally biased region" description="Low complexity" evidence="13">
    <location>
        <begin position="253"/>
        <end position="274"/>
    </location>
</feature>
<dbReference type="SUPFAM" id="SSF57667">
    <property type="entry name" value="beta-beta-alpha zinc fingers"/>
    <property type="match status" value="2"/>
</dbReference>
<organism evidence="15 16">
    <name type="scientific">Jaminaea rosea</name>
    <dbReference type="NCBI Taxonomy" id="1569628"/>
    <lineage>
        <taxon>Eukaryota</taxon>
        <taxon>Fungi</taxon>
        <taxon>Dikarya</taxon>
        <taxon>Basidiomycota</taxon>
        <taxon>Ustilaginomycotina</taxon>
        <taxon>Exobasidiomycetes</taxon>
        <taxon>Microstromatales</taxon>
        <taxon>Microstromatales incertae sedis</taxon>
        <taxon>Jaminaea</taxon>
    </lineage>
</organism>
<gene>
    <name evidence="15" type="ORF">BDZ90DRAFT_279907</name>
</gene>
<feature type="compositionally biased region" description="Low complexity" evidence="13">
    <location>
        <begin position="13"/>
        <end position="28"/>
    </location>
</feature>
<dbReference type="PANTHER" id="PTHR47257">
    <property type="entry name" value="PH-RESPONSE TRANSCRIPTION FACTOR PACC/RIM101"/>
    <property type="match status" value="1"/>
</dbReference>